<dbReference type="PANTHER" id="PTHR43240">
    <property type="entry name" value="1,4-DIHYDROXY-2-NAPHTHOYL-COA THIOESTERASE 1"/>
    <property type="match status" value="1"/>
</dbReference>
<keyword evidence="1" id="KW-0378">Hydrolase</keyword>
<dbReference type="RefSeq" id="WP_160892133.1">
    <property type="nucleotide sequence ID" value="NZ_WUMU01000003.1"/>
</dbReference>
<dbReference type="InterPro" id="IPR006683">
    <property type="entry name" value="Thioestr_dom"/>
</dbReference>
<gene>
    <name evidence="3" type="ORF">GR170_04765</name>
</gene>
<name>A0A6L7G173_9RHOB</name>
<dbReference type="NCBIfam" id="TIGR00369">
    <property type="entry name" value="unchar_dom_1"/>
    <property type="match status" value="1"/>
</dbReference>
<dbReference type="AlphaFoldDB" id="A0A6L7G173"/>
<dbReference type="EMBL" id="WUMU01000003">
    <property type="protein sequence ID" value="MXN17137.1"/>
    <property type="molecule type" value="Genomic_DNA"/>
</dbReference>
<dbReference type="PANTHER" id="PTHR43240:SF7">
    <property type="entry name" value="BLR7284 PROTEIN"/>
    <property type="match status" value="1"/>
</dbReference>
<evidence type="ECO:0000313" key="3">
    <source>
        <dbReference type="EMBL" id="MXN17137.1"/>
    </source>
</evidence>
<dbReference type="GO" id="GO:0005829">
    <property type="term" value="C:cytosol"/>
    <property type="evidence" value="ECO:0007669"/>
    <property type="project" value="TreeGrafter"/>
</dbReference>
<organism evidence="3 4">
    <name type="scientific">Pseudooceanicola albus</name>
    <dbReference type="NCBI Taxonomy" id="2692189"/>
    <lineage>
        <taxon>Bacteria</taxon>
        <taxon>Pseudomonadati</taxon>
        <taxon>Pseudomonadota</taxon>
        <taxon>Alphaproteobacteria</taxon>
        <taxon>Rhodobacterales</taxon>
        <taxon>Paracoccaceae</taxon>
        <taxon>Pseudooceanicola</taxon>
    </lineage>
</organism>
<dbReference type="CDD" id="cd03443">
    <property type="entry name" value="PaaI_thioesterase"/>
    <property type="match status" value="1"/>
</dbReference>
<evidence type="ECO:0000313" key="4">
    <source>
        <dbReference type="Proteomes" id="UP000477911"/>
    </source>
</evidence>
<keyword evidence="4" id="KW-1185">Reference proteome</keyword>
<sequence length="148" mass="15890">MTDISREDFARAFTERLPHARAIGLVVEEIAEGRARAWIPYDPRLVGDPETGVMAGGTVFTLLDTTCGAAVVGHPLSGGVTATLDLRLDYMRAATPGQRIRARAECYHVTRSVAFVRALALDDDEETPVAAASGAFTFTPRAEQEAEA</sequence>
<protein>
    <submittedName>
        <fullName evidence="3">Hotdog fold thioesterase</fullName>
    </submittedName>
</protein>
<dbReference type="Gene3D" id="3.10.129.10">
    <property type="entry name" value="Hotdog Thioesterase"/>
    <property type="match status" value="1"/>
</dbReference>
<comment type="caution">
    <text evidence="3">The sequence shown here is derived from an EMBL/GenBank/DDBJ whole genome shotgun (WGS) entry which is preliminary data.</text>
</comment>
<dbReference type="GO" id="GO:0061522">
    <property type="term" value="F:1,4-dihydroxy-2-naphthoyl-CoA thioesterase activity"/>
    <property type="evidence" value="ECO:0007669"/>
    <property type="project" value="TreeGrafter"/>
</dbReference>
<dbReference type="SUPFAM" id="SSF54637">
    <property type="entry name" value="Thioesterase/thiol ester dehydrase-isomerase"/>
    <property type="match status" value="1"/>
</dbReference>
<reference evidence="3 4" key="1">
    <citation type="submission" date="2019-12" db="EMBL/GenBank/DDBJ databases">
        <authorList>
            <person name="Li M."/>
        </authorList>
    </citation>
    <scope>NUCLEOTIDE SEQUENCE [LARGE SCALE GENOMIC DNA]</scope>
    <source>
        <strain evidence="3 4">GBMRC 2024</strain>
    </source>
</reference>
<dbReference type="Pfam" id="PF03061">
    <property type="entry name" value="4HBT"/>
    <property type="match status" value="1"/>
</dbReference>
<feature type="domain" description="Thioesterase" evidence="2">
    <location>
        <begin position="52"/>
        <end position="127"/>
    </location>
</feature>
<dbReference type="Proteomes" id="UP000477911">
    <property type="component" value="Unassembled WGS sequence"/>
</dbReference>
<evidence type="ECO:0000259" key="2">
    <source>
        <dbReference type="Pfam" id="PF03061"/>
    </source>
</evidence>
<accession>A0A6L7G173</accession>
<evidence type="ECO:0000256" key="1">
    <source>
        <dbReference type="ARBA" id="ARBA00022801"/>
    </source>
</evidence>
<dbReference type="InterPro" id="IPR003736">
    <property type="entry name" value="PAAI_dom"/>
</dbReference>
<proteinExistence type="predicted"/>
<dbReference type="InterPro" id="IPR029069">
    <property type="entry name" value="HotDog_dom_sf"/>
</dbReference>